<protein>
    <submittedName>
        <fullName evidence="1">Uncharacterized protein</fullName>
    </submittedName>
</protein>
<organism evidence="1 2">
    <name type="scientific">Auriscalpium vulgare</name>
    <dbReference type="NCBI Taxonomy" id="40419"/>
    <lineage>
        <taxon>Eukaryota</taxon>
        <taxon>Fungi</taxon>
        <taxon>Dikarya</taxon>
        <taxon>Basidiomycota</taxon>
        <taxon>Agaricomycotina</taxon>
        <taxon>Agaricomycetes</taxon>
        <taxon>Russulales</taxon>
        <taxon>Auriscalpiaceae</taxon>
        <taxon>Auriscalpium</taxon>
    </lineage>
</organism>
<comment type="caution">
    <text evidence="1">The sequence shown here is derived from an EMBL/GenBank/DDBJ whole genome shotgun (WGS) entry which is preliminary data.</text>
</comment>
<accession>A0ACB8R8Z1</accession>
<name>A0ACB8R8Z1_9AGAM</name>
<evidence type="ECO:0000313" key="1">
    <source>
        <dbReference type="EMBL" id="KAI0040585.1"/>
    </source>
</evidence>
<dbReference type="EMBL" id="MU276184">
    <property type="protein sequence ID" value="KAI0040585.1"/>
    <property type="molecule type" value="Genomic_DNA"/>
</dbReference>
<evidence type="ECO:0000313" key="2">
    <source>
        <dbReference type="Proteomes" id="UP000814033"/>
    </source>
</evidence>
<dbReference type="Proteomes" id="UP000814033">
    <property type="component" value="Unassembled WGS sequence"/>
</dbReference>
<keyword evidence="2" id="KW-1185">Reference proteome</keyword>
<gene>
    <name evidence="1" type="ORF">FA95DRAFT_1566282</name>
</gene>
<proteinExistence type="predicted"/>
<sequence length="479" mass="52330">MPANATTHDAFANISRACTDIESCRTVSNIVLSCLATIFACAWTAVHRNIARPSSDIRSRVLNILDMAKVIVVTLLAPEWVLACAVRQYLNARGIAKELELVRGDAQRAWTTKRQLSTWPADAKTASARKTSNREDTSASDPRDGLPLLSTGDIYAVSGESPQKDEAGGLSAAEIDEVKRLSAKWTFRHGFFLIMGGFHFYEDGEPIHPIDCTDVIALVKAGELIPPTEDEIRAMGQADALSKGLAVVQTLWFVAQATARRAEHLPMAQMETMTLAYATVTIAMYIAWWGKPLNVGGPIRFAGTLPASRWRGHPTGALGHIVNLVVGDHDREVDLRAVACVPAFYGGGGIDNANIRANVVSLLATTGFGAIHAFAWRYIGRFPSHAEGIIWRVCTIMTTALPGWVCMCLLWRFSAFGTSARLYFTNKRSIAVISFIIIFTAAYVLARLTILTLAFTTLWSLPAAAYKSIPWTHFIPHLS</sequence>
<reference evidence="1" key="1">
    <citation type="submission" date="2021-02" db="EMBL/GenBank/DDBJ databases">
        <authorList>
            <consortium name="DOE Joint Genome Institute"/>
            <person name="Ahrendt S."/>
            <person name="Looney B.P."/>
            <person name="Miyauchi S."/>
            <person name="Morin E."/>
            <person name="Drula E."/>
            <person name="Courty P.E."/>
            <person name="Chicoki N."/>
            <person name="Fauchery L."/>
            <person name="Kohler A."/>
            <person name="Kuo A."/>
            <person name="Labutti K."/>
            <person name="Pangilinan J."/>
            <person name="Lipzen A."/>
            <person name="Riley R."/>
            <person name="Andreopoulos W."/>
            <person name="He G."/>
            <person name="Johnson J."/>
            <person name="Barry K.W."/>
            <person name="Grigoriev I.V."/>
            <person name="Nagy L."/>
            <person name="Hibbett D."/>
            <person name="Henrissat B."/>
            <person name="Matheny P.B."/>
            <person name="Labbe J."/>
            <person name="Martin F."/>
        </authorList>
    </citation>
    <scope>NUCLEOTIDE SEQUENCE</scope>
    <source>
        <strain evidence="1">FP105234-sp</strain>
    </source>
</reference>
<reference evidence="1" key="2">
    <citation type="journal article" date="2022" name="New Phytol.">
        <title>Evolutionary transition to the ectomycorrhizal habit in the genomes of a hyperdiverse lineage of mushroom-forming fungi.</title>
        <authorList>
            <person name="Looney B."/>
            <person name="Miyauchi S."/>
            <person name="Morin E."/>
            <person name="Drula E."/>
            <person name="Courty P.E."/>
            <person name="Kohler A."/>
            <person name="Kuo A."/>
            <person name="LaButti K."/>
            <person name="Pangilinan J."/>
            <person name="Lipzen A."/>
            <person name="Riley R."/>
            <person name="Andreopoulos W."/>
            <person name="He G."/>
            <person name="Johnson J."/>
            <person name="Nolan M."/>
            <person name="Tritt A."/>
            <person name="Barry K.W."/>
            <person name="Grigoriev I.V."/>
            <person name="Nagy L.G."/>
            <person name="Hibbett D."/>
            <person name="Henrissat B."/>
            <person name="Matheny P.B."/>
            <person name="Labbe J."/>
            <person name="Martin F.M."/>
        </authorList>
    </citation>
    <scope>NUCLEOTIDE SEQUENCE</scope>
    <source>
        <strain evidence="1">FP105234-sp</strain>
    </source>
</reference>